<dbReference type="RefSeq" id="WP_103239724.1">
    <property type="nucleotide sequence ID" value="NZ_JANJZD010000010.1"/>
</dbReference>
<gene>
    <name evidence="1" type="ORF">AMURIS_02343</name>
</gene>
<evidence type="ECO:0000313" key="1">
    <source>
        <dbReference type="EMBL" id="SOY29622.1"/>
    </source>
</evidence>
<dbReference type="EMBL" id="OFSM01000011">
    <property type="protein sequence ID" value="SOY29622.1"/>
    <property type="molecule type" value="Genomic_DNA"/>
</dbReference>
<dbReference type="Proteomes" id="UP000236311">
    <property type="component" value="Unassembled WGS sequence"/>
</dbReference>
<protein>
    <submittedName>
        <fullName evidence="1">Uncharacterized protein</fullName>
    </submittedName>
</protein>
<organism evidence="1 2">
    <name type="scientific">Acetatifactor muris</name>
    <dbReference type="NCBI Taxonomy" id="879566"/>
    <lineage>
        <taxon>Bacteria</taxon>
        <taxon>Bacillati</taxon>
        <taxon>Bacillota</taxon>
        <taxon>Clostridia</taxon>
        <taxon>Lachnospirales</taxon>
        <taxon>Lachnospiraceae</taxon>
        <taxon>Acetatifactor</taxon>
    </lineage>
</organism>
<name>A0A2K4ZGR2_9FIRM</name>
<accession>A0A2K4ZGR2</accession>
<dbReference type="AlphaFoldDB" id="A0A2K4ZGR2"/>
<keyword evidence="2" id="KW-1185">Reference proteome</keyword>
<dbReference type="OrthoDB" id="2063172at2"/>
<sequence>MDEQTSKTITAFDSLFTTNRIQMLKILLPWLAPGQQGGFAVYIKLLELQYTLTFLRRHSDTRLLGSGKQLSADFFQGDNDDTLKLLDELIPFSSQGERSKIENMKNMMANFRKMQEMMDMMKMMQELFPEGMGTDNPMDMFSGMSDSGLSSLFQMFGAGQEE</sequence>
<evidence type="ECO:0000313" key="2">
    <source>
        <dbReference type="Proteomes" id="UP000236311"/>
    </source>
</evidence>
<reference evidence="1 2" key="1">
    <citation type="submission" date="2018-01" db="EMBL/GenBank/DDBJ databases">
        <authorList>
            <person name="Gaut B.S."/>
            <person name="Morton B.R."/>
            <person name="Clegg M.T."/>
            <person name="Duvall M.R."/>
        </authorList>
    </citation>
    <scope>NUCLEOTIDE SEQUENCE [LARGE SCALE GENOMIC DNA]</scope>
    <source>
        <strain evidence="1">GP69</strain>
    </source>
</reference>
<proteinExistence type="predicted"/>